<accession>A0A1H5G8Q2</accession>
<proteinExistence type="predicted"/>
<name>A0A1H5G8Q2_9MICC</name>
<organism evidence="1 2">
    <name type="scientific">Arthrobacter alpinus</name>
    <dbReference type="NCBI Taxonomy" id="656366"/>
    <lineage>
        <taxon>Bacteria</taxon>
        <taxon>Bacillati</taxon>
        <taxon>Actinomycetota</taxon>
        <taxon>Actinomycetes</taxon>
        <taxon>Micrococcales</taxon>
        <taxon>Micrococcaceae</taxon>
        <taxon>Arthrobacter</taxon>
    </lineage>
</organism>
<evidence type="ECO:0000313" key="2">
    <source>
        <dbReference type="Proteomes" id="UP000182725"/>
    </source>
</evidence>
<dbReference type="AlphaFoldDB" id="A0A1H5G8Q2"/>
<reference evidence="1 2" key="1">
    <citation type="submission" date="2016-10" db="EMBL/GenBank/DDBJ databases">
        <authorList>
            <person name="de Groot N.N."/>
        </authorList>
    </citation>
    <scope>NUCLEOTIDE SEQUENCE [LARGE SCALE GENOMIC DNA]</scope>
    <source>
        <strain evidence="1 2">DSM 22274</strain>
    </source>
</reference>
<dbReference type="RefSeq" id="WP_074710507.1">
    <property type="nucleotide sequence ID" value="NZ_FNTV01000001.1"/>
</dbReference>
<gene>
    <name evidence="1" type="ORF">SAMN04489740_0702</name>
</gene>
<dbReference type="Proteomes" id="UP000182725">
    <property type="component" value="Unassembled WGS sequence"/>
</dbReference>
<sequence>MGIFSEAVEMERSPSGELLRLTWRGVSYSIGPHPLCWYERRPWWESETRIPPGEGVGIVDTQMWRLQLHREGQAEALTLDVVRYRPAERWRVIKIHEAVDDVFKEELGGA</sequence>
<protein>
    <submittedName>
        <fullName evidence="1">Uncharacterized protein</fullName>
    </submittedName>
</protein>
<dbReference type="EMBL" id="FNTV01000001">
    <property type="protein sequence ID" value="SEE12077.1"/>
    <property type="molecule type" value="Genomic_DNA"/>
</dbReference>
<evidence type="ECO:0000313" key="1">
    <source>
        <dbReference type="EMBL" id="SEE12077.1"/>
    </source>
</evidence>